<accession>A0ABR2W0F4</accession>
<feature type="transmembrane region" description="Helical" evidence="5">
    <location>
        <begin position="125"/>
        <end position="143"/>
    </location>
</feature>
<evidence type="ECO:0008006" key="8">
    <source>
        <dbReference type="Google" id="ProtNLM"/>
    </source>
</evidence>
<evidence type="ECO:0000313" key="7">
    <source>
        <dbReference type="Proteomes" id="UP001479436"/>
    </source>
</evidence>
<comment type="caution">
    <text evidence="6">The sequence shown here is derived from an EMBL/GenBank/DDBJ whole genome shotgun (WGS) entry which is preliminary data.</text>
</comment>
<evidence type="ECO:0000256" key="1">
    <source>
        <dbReference type="ARBA" id="ARBA00004141"/>
    </source>
</evidence>
<gene>
    <name evidence="6" type="ORF">K7432_007239</name>
</gene>
<keyword evidence="4 5" id="KW-0472">Membrane</keyword>
<name>A0ABR2W0F4_9FUNG</name>
<dbReference type="CDD" id="cd00637">
    <property type="entry name" value="7tm_classA_rhodopsin-like"/>
    <property type="match status" value="1"/>
</dbReference>
<proteinExistence type="predicted"/>
<comment type="subcellular location">
    <subcellularLocation>
        <location evidence="1">Membrane</location>
        <topology evidence="1">Multi-pass membrane protein</topology>
    </subcellularLocation>
</comment>
<dbReference type="PANTHER" id="PTHR23112">
    <property type="entry name" value="G PROTEIN-COUPLED RECEPTOR 157-RELATED"/>
    <property type="match status" value="1"/>
</dbReference>
<evidence type="ECO:0000256" key="2">
    <source>
        <dbReference type="ARBA" id="ARBA00022692"/>
    </source>
</evidence>
<dbReference type="Gene3D" id="1.20.1070.10">
    <property type="entry name" value="Rhodopsin 7-helix transmembrane proteins"/>
    <property type="match status" value="1"/>
</dbReference>
<keyword evidence="3 5" id="KW-1133">Transmembrane helix</keyword>
<dbReference type="Proteomes" id="UP001479436">
    <property type="component" value="Unassembled WGS sequence"/>
</dbReference>
<feature type="transmembrane region" description="Helical" evidence="5">
    <location>
        <begin position="93"/>
        <end position="113"/>
    </location>
</feature>
<protein>
    <recommendedName>
        <fullName evidence="8">G-protein coupled receptors family 2 profile 2 domain-containing protein</fullName>
    </recommendedName>
</protein>
<evidence type="ECO:0000313" key="6">
    <source>
        <dbReference type="EMBL" id="KAK9712282.1"/>
    </source>
</evidence>
<organism evidence="6 7">
    <name type="scientific">Basidiobolus ranarum</name>
    <dbReference type="NCBI Taxonomy" id="34480"/>
    <lineage>
        <taxon>Eukaryota</taxon>
        <taxon>Fungi</taxon>
        <taxon>Fungi incertae sedis</taxon>
        <taxon>Zoopagomycota</taxon>
        <taxon>Entomophthoromycotina</taxon>
        <taxon>Basidiobolomycetes</taxon>
        <taxon>Basidiobolales</taxon>
        <taxon>Basidiobolaceae</taxon>
        <taxon>Basidiobolus</taxon>
    </lineage>
</organism>
<evidence type="ECO:0000256" key="5">
    <source>
        <dbReference type="SAM" id="Phobius"/>
    </source>
</evidence>
<dbReference type="SUPFAM" id="SSF81321">
    <property type="entry name" value="Family A G protein-coupled receptor-like"/>
    <property type="match status" value="1"/>
</dbReference>
<evidence type="ECO:0000256" key="3">
    <source>
        <dbReference type="ARBA" id="ARBA00022989"/>
    </source>
</evidence>
<evidence type="ECO:0000256" key="4">
    <source>
        <dbReference type="ARBA" id="ARBA00023136"/>
    </source>
</evidence>
<feature type="transmembrane region" description="Helical" evidence="5">
    <location>
        <begin position="55"/>
        <end position="73"/>
    </location>
</feature>
<dbReference type="EMBL" id="JASJQH010007225">
    <property type="protein sequence ID" value="KAK9712282.1"/>
    <property type="molecule type" value="Genomic_DNA"/>
</dbReference>
<dbReference type="PANTHER" id="PTHR23112:SF0">
    <property type="entry name" value="TRANSMEMBRANE PROTEIN 116"/>
    <property type="match status" value="1"/>
</dbReference>
<keyword evidence="2 5" id="KW-0812">Transmembrane</keyword>
<feature type="transmembrane region" description="Helical" evidence="5">
    <location>
        <begin position="168"/>
        <end position="194"/>
    </location>
</feature>
<reference evidence="6 7" key="1">
    <citation type="submission" date="2023-04" db="EMBL/GenBank/DDBJ databases">
        <title>Genome of Basidiobolus ranarum AG-B5.</title>
        <authorList>
            <person name="Stajich J.E."/>
            <person name="Carter-House D."/>
            <person name="Gryganskyi A."/>
        </authorList>
    </citation>
    <scope>NUCLEOTIDE SEQUENCE [LARGE SCALE GENOMIC DNA]</scope>
    <source>
        <strain evidence="6 7">AG-B5</strain>
    </source>
</reference>
<feature type="transmembrane region" description="Helical" evidence="5">
    <location>
        <begin position="20"/>
        <end position="43"/>
    </location>
</feature>
<sequence>MFEPHKISLEQSQTLVSVAIPLNLISMFSNLLVILIFMIFLNFKSHLVNRVSLRLTFAVAIVNFFYSTFQIVSDVSQESGILCGLSVWGYIQTSHLSTFLTVMIAFNVQVIFIHGKRQTQTYEKYYFSISVLLSLAISLPPLLSGRLGHDLYQESCWYSIYEASERILWTWATLYCWTMLGVFYCCIVVVLVMIKITRERQRRKKFLTSDSIATRSTMNKVVRRVILYPVIPVLSQTFNLISELDIYWNKRVDYTYLLLSFIGTSSQGILNAMLFFIDPAIQNAWSELKDDLILNYHFRCETFRPIVLDGSLKVEHPKTASILNFLVKKVLLSRADATRLSHKDESMDLRCFTVEPLKKAILHQSNRYTSSFVLCHDSLPKSSTSNPPKASLNTGLDFSGINLIQEAISIYHCQDTEYDGENQFICYM</sequence>
<keyword evidence="7" id="KW-1185">Reference proteome</keyword>
<feature type="transmembrane region" description="Helical" evidence="5">
    <location>
        <begin position="254"/>
        <end position="277"/>
    </location>
</feature>